<gene>
    <name evidence="1" type="ORF">D3P05_11840</name>
</gene>
<dbReference type="RefSeq" id="WP_119898374.1">
    <property type="nucleotide sequence ID" value="NZ_QNRC01000013.1"/>
</dbReference>
<reference evidence="2" key="1">
    <citation type="submission" date="2018-09" db="EMBL/GenBank/DDBJ databases">
        <title>Paracoccus onubensis nov. sp. a moderate halophilic bacterium isolated from Gruta de las Maravillas (Aracena, Spain).</title>
        <authorList>
            <person name="Jurado V."/>
            <person name="Gutierrez-Patricio S."/>
            <person name="Gonzalez-Pimentel J.L."/>
            <person name="Miller A.Z."/>
            <person name="Laiz L."/>
            <person name="Saiz-Jimenez C."/>
        </authorList>
    </citation>
    <scope>NUCLEOTIDE SEQUENCE [LARGE SCALE GENOMIC DNA]</scope>
    <source>
        <strain evidence="2">DSM 26381</strain>
    </source>
</reference>
<sequence>MTDLYLGLTGLLAGVFGSRPRYFPQSGPDREIQSIFREAPIEVTAADGQILRIDAPTWRVARNLAPELRRGDMITVPDGRSYRVTVVHSTGSPSADAFLVAELHLITGG</sequence>
<organism evidence="1 2">
    <name type="scientific">Paracoccus siganidrum</name>
    <dbReference type="NCBI Taxonomy" id="1276757"/>
    <lineage>
        <taxon>Bacteria</taxon>
        <taxon>Pseudomonadati</taxon>
        <taxon>Pseudomonadota</taxon>
        <taxon>Alphaproteobacteria</taxon>
        <taxon>Rhodobacterales</taxon>
        <taxon>Paracoccaceae</taxon>
        <taxon>Paracoccus</taxon>
    </lineage>
</organism>
<dbReference type="OrthoDB" id="7693309at2"/>
<dbReference type="InterPro" id="IPR053734">
    <property type="entry name" value="Phage_Head-Tail_Connect_sf"/>
</dbReference>
<protein>
    <recommendedName>
        <fullName evidence="3">Head-tail adaptor protein</fullName>
    </recommendedName>
</protein>
<evidence type="ECO:0008006" key="3">
    <source>
        <dbReference type="Google" id="ProtNLM"/>
    </source>
</evidence>
<proteinExistence type="predicted"/>
<name>A0A419A682_9RHOB</name>
<keyword evidence="2" id="KW-1185">Reference proteome</keyword>
<dbReference type="Gene3D" id="2.40.10.180">
    <property type="entry name" value="Phage tail proteins"/>
    <property type="match status" value="1"/>
</dbReference>
<evidence type="ECO:0000313" key="2">
    <source>
        <dbReference type="Proteomes" id="UP000283587"/>
    </source>
</evidence>
<comment type="caution">
    <text evidence="1">The sequence shown here is derived from an EMBL/GenBank/DDBJ whole genome shotgun (WGS) entry which is preliminary data.</text>
</comment>
<accession>A0A419A682</accession>
<dbReference type="EMBL" id="QZEW01000044">
    <property type="protein sequence ID" value="RJL13693.1"/>
    <property type="molecule type" value="Genomic_DNA"/>
</dbReference>
<dbReference type="GO" id="GO:0019068">
    <property type="term" value="P:virion assembly"/>
    <property type="evidence" value="ECO:0007669"/>
    <property type="project" value="InterPro"/>
</dbReference>
<dbReference type="InterPro" id="IPR008018">
    <property type="entry name" value="Phage_tail_attach_FII"/>
</dbReference>
<dbReference type="AlphaFoldDB" id="A0A419A682"/>
<evidence type="ECO:0000313" key="1">
    <source>
        <dbReference type="EMBL" id="RJL13693.1"/>
    </source>
</evidence>
<dbReference type="Pfam" id="PF05354">
    <property type="entry name" value="Phage_attach"/>
    <property type="match status" value="1"/>
</dbReference>
<dbReference type="Proteomes" id="UP000283587">
    <property type="component" value="Unassembled WGS sequence"/>
</dbReference>